<feature type="transmembrane region" description="Helical" evidence="1">
    <location>
        <begin position="7"/>
        <end position="24"/>
    </location>
</feature>
<accession>A0A1A7NRH8</accession>
<gene>
    <name evidence="2" type="ORF">QV03_02580</name>
</gene>
<proteinExistence type="predicted"/>
<dbReference type="OrthoDB" id="1938692at2"/>
<dbReference type="EMBL" id="JTJO01000017">
    <property type="protein sequence ID" value="OBW99771.1"/>
    <property type="molecule type" value="Genomic_DNA"/>
</dbReference>
<keyword evidence="1" id="KW-0812">Transmembrane</keyword>
<dbReference type="RefSeq" id="WP_065231949.1">
    <property type="nucleotide sequence ID" value="NZ_JTJN01000068.1"/>
</dbReference>
<evidence type="ECO:0000256" key="1">
    <source>
        <dbReference type="SAM" id="Phobius"/>
    </source>
</evidence>
<organism evidence="2 3">
    <name type="scientific">Gallibacterium anatis</name>
    <dbReference type="NCBI Taxonomy" id="750"/>
    <lineage>
        <taxon>Bacteria</taxon>
        <taxon>Pseudomonadati</taxon>
        <taxon>Pseudomonadota</taxon>
        <taxon>Gammaproteobacteria</taxon>
        <taxon>Pasteurellales</taxon>
        <taxon>Pasteurellaceae</taxon>
        <taxon>Gallibacterium</taxon>
    </lineage>
</organism>
<name>A0A1A7NRH8_9PAST</name>
<dbReference type="AlphaFoldDB" id="A0A1A7NRH8"/>
<feature type="transmembrane region" description="Helical" evidence="1">
    <location>
        <begin position="321"/>
        <end position="342"/>
    </location>
</feature>
<dbReference type="Proteomes" id="UP000092643">
    <property type="component" value="Unassembled WGS sequence"/>
</dbReference>
<feature type="transmembrane region" description="Helical" evidence="1">
    <location>
        <begin position="137"/>
        <end position="157"/>
    </location>
</feature>
<evidence type="ECO:0000313" key="2">
    <source>
        <dbReference type="EMBL" id="OBW99771.1"/>
    </source>
</evidence>
<evidence type="ECO:0008006" key="4">
    <source>
        <dbReference type="Google" id="ProtNLM"/>
    </source>
</evidence>
<keyword evidence="1" id="KW-1133">Transmembrane helix</keyword>
<comment type="caution">
    <text evidence="2">The sequence shown here is derived from an EMBL/GenBank/DDBJ whole genome shotgun (WGS) entry which is preliminary data.</text>
</comment>
<feature type="transmembrane region" description="Helical" evidence="1">
    <location>
        <begin position="386"/>
        <end position="405"/>
    </location>
</feature>
<feature type="transmembrane region" description="Helical" evidence="1">
    <location>
        <begin position="30"/>
        <end position="47"/>
    </location>
</feature>
<feature type="transmembrane region" description="Helical" evidence="1">
    <location>
        <begin position="177"/>
        <end position="198"/>
    </location>
</feature>
<keyword evidence="1" id="KW-0472">Membrane</keyword>
<feature type="transmembrane region" description="Helical" evidence="1">
    <location>
        <begin position="441"/>
        <end position="464"/>
    </location>
</feature>
<feature type="transmembrane region" description="Helical" evidence="1">
    <location>
        <begin position="210"/>
        <end position="238"/>
    </location>
</feature>
<dbReference type="NCBIfam" id="TIGR04370">
    <property type="entry name" value="glyco_rpt_poly"/>
    <property type="match status" value="1"/>
</dbReference>
<feature type="transmembrane region" description="Helical" evidence="1">
    <location>
        <begin position="54"/>
        <end position="72"/>
    </location>
</feature>
<dbReference type="InterPro" id="IPR029468">
    <property type="entry name" value="O-ag_pol_Wzy"/>
</dbReference>
<evidence type="ECO:0000313" key="3">
    <source>
        <dbReference type="Proteomes" id="UP000092643"/>
    </source>
</evidence>
<reference evidence="2 3" key="1">
    <citation type="submission" date="2014-11" db="EMBL/GenBank/DDBJ databases">
        <title>Pan-genome of Gallibacterium spp.</title>
        <authorList>
            <person name="Kudirkiene E."/>
            <person name="Bojesen A.M."/>
        </authorList>
    </citation>
    <scope>NUCLEOTIDE SEQUENCE [LARGE SCALE GENOMIC DNA]</scope>
    <source>
        <strain evidence="2 3">F 279</strain>
    </source>
</reference>
<dbReference type="Pfam" id="PF14296">
    <property type="entry name" value="O-ag_pol_Wzy"/>
    <property type="match status" value="1"/>
</dbReference>
<dbReference type="PATRIC" id="fig|750.21.peg.2206"/>
<sequence>MLRKKEVFYSIVLLINTTEILFSLFLEVNPFFACAFLLWSNTLLYAMADLKKRATLFSFLSTFFIFLIGRTFVEQFFHYETEFFVDDVETHAYTSIFISLLCIIIGYALFKQNHAFPGKKLTLHTNQFHVIKKTSLFLFYITWCSAIASKILIIRYVSDTSYLDYYTEYSNYLFENIWLYVLSKIEAIMPVAFCIFMATLPSKKEFKLPLVFYLTYLVLSLGTGMRGGFILGLFLLFIYYLLRSRITPEEKWFTKRHVALIICLIPMFIILFVMMAYIRTGNSYESLSIGDAIFSFLYSQGVSINIIKRAYMYHEQIAPQLYTLEFLHSGILAKLLGIPVIYGNNVDHALYGGSFTHSLAYIVLGDAYLSGQGTGSSFIAELNYDWGYAGILLGSLLYAFIIAKLDTLKSHYHVYEMSLKLCIIAPLLWSPRGSFSSILMYLLSPTTIIAFIFVFIGASFLNHLRHYDRKIPK</sequence>
<feature type="transmembrane region" description="Helical" evidence="1">
    <location>
        <begin position="92"/>
        <end position="110"/>
    </location>
</feature>
<protein>
    <recommendedName>
        <fullName evidence="4">O-antigen polysaccharide polymerase Wzy</fullName>
    </recommendedName>
</protein>
<feature type="transmembrane region" description="Helical" evidence="1">
    <location>
        <begin position="258"/>
        <end position="278"/>
    </location>
</feature>